<evidence type="ECO:0000256" key="2">
    <source>
        <dbReference type="ARBA" id="ARBA00009533"/>
    </source>
</evidence>
<dbReference type="Gene3D" id="3.90.1150.10">
    <property type="entry name" value="Aspartate Aminotransferase, domain 1"/>
    <property type="match status" value="1"/>
</dbReference>
<dbReference type="PANTHER" id="PTHR46101">
    <property type="match status" value="1"/>
</dbReference>
<dbReference type="PANTHER" id="PTHR46101:SF18">
    <property type="entry name" value="HISTIDINE DECARBOXYLASE"/>
    <property type="match status" value="1"/>
</dbReference>
<dbReference type="InterPro" id="IPR015421">
    <property type="entry name" value="PyrdxlP-dep_Trfase_major"/>
</dbReference>
<feature type="modified residue" description="N6-(pyridoxal phosphate)lysine" evidence="6">
    <location>
        <position position="291"/>
    </location>
</feature>
<protein>
    <submittedName>
        <fullName evidence="8">Histidine decarboxylase</fullName>
    </submittedName>
</protein>
<dbReference type="SUPFAM" id="SSF53383">
    <property type="entry name" value="PLP-dependent transferases"/>
    <property type="match status" value="1"/>
</dbReference>
<keyword evidence="9" id="KW-1185">Reference proteome</keyword>
<keyword evidence="4 6" id="KW-0663">Pyridoxal phosphate</keyword>
<comment type="similarity">
    <text evidence="2 7">Belongs to the group II decarboxylase family.</text>
</comment>
<dbReference type="Pfam" id="PF00282">
    <property type="entry name" value="Pyridoxal_deC"/>
    <property type="match status" value="1"/>
</dbReference>
<sequence>MIVQEMKPILMNRRQFLGLSSATALVATCYPNITLGHALLSHPQQSSAEMLKSMQGLSQQKNLLLGYPINMTTPSEEFFAWRKELFAVGLNQFSFNNVGNPYAHSHIPFNGHLFERELINRFGAVYGFSQDNIWGFLSNSGTDSNMHGLYMGRTILKSQTGEMPKIYFTKEAHYSIQILRDLLNLEWVVVGTNHDGSMDTDDLERQMNANPNHPALVVATIGTTFKGAVDSIEGIRAKLTGRTSYLHLDAALFGGYLPHTQFAAELLHEVPDEGTGRKVNRYDSIAVSCHKFFGFPAPAGLFITTRANFETFLTQFGHIHDPEYILQIPGTITCSRDAVKPAEFYFFSSESAFSKQVADAKSMLDNTTYLFKEVVAHYDYLQPMRANRQSNTIYFRKPSDTVVNRYSLAAMGVEIDKERVPYVHVVVMPHASKEILDRFLTDLGKKEG</sequence>
<dbReference type="InterPro" id="IPR015424">
    <property type="entry name" value="PyrdxlP-dep_Trfase"/>
</dbReference>
<dbReference type="GO" id="GO:0030170">
    <property type="term" value="F:pyridoxal phosphate binding"/>
    <property type="evidence" value="ECO:0007669"/>
    <property type="project" value="InterPro"/>
</dbReference>
<dbReference type="InterPro" id="IPR015422">
    <property type="entry name" value="PyrdxlP-dep_Trfase_small"/>
</dbReference>
<keyword evidence="5 7" id="KW-0456">Lyase</keyword>
<accession>A0A1I4PIW1</accession>
<proteinExistence type="inferred from homology"/>
<organism evidence="8 9">
    <name type="scientific">Nitrosomonas communis</name>
    <dbReference type="NCBI Taxonomy" id="44574"/>
    <lineage>
        <taxon>Bacteria</taxon>
        <taxon>Pseudomonadati</taxon>
        <taxon>Pseudomonadota</taxon>
        <taxon>Betaproteobacteria</taxon>
        <taxon>Nitrosomonadales</taxon>
        <taxon>Nitrosomonadaceae</taxon>
        <taxon>Nitrosomonas</taxon>
    </lineage>
</organism>
<evidence type="ECO:0000256" key="6">
    <source>
        <dbReference type="PIRSR" id="PIRSR602129-50"/>
    </source>
</evidence>
<dbReference type="GO" id="GO:0019752">
    <property type="term" value="P:carboxylic acid metabolic process"/>
    <property type="evidence" value="ECO:0007669"/>
    <property type="project" value="InterPro"/>
</dbReference>
<evidence type="ECO:0000256" key="1">
    <source>
        <dbReference type="ARBA" id="ARBA00001933"/>
    </source>
</evidence>
<gene>
    <name evidence="8" type="ORF">SAMN05421863_102058</name>
</gene>
<dbReference type="AlphaFoldDB" id="A0A1I4PIW1"/>
<dbReference type="InterPro" id="IPR002129">
    <property type="entry name" value="PyrdxlP-dep_de-COase"/>
</dbReference>
<dbReference type="Gene3D" id="3.40.640.10">
    <property type="entry name" value="Type I PLP-dependent aspartate aminotransferase-like (Major domain)"/>
    <property type="match status" value="1"/>
</dbReference>
<comment type="cofactor">
    <cofactor evidence="1 6 7">
        <name>pyridoxal 5'-phosphate</name>
        <dbReference type="ChEBI" id="CHEBI:597326"/>
    </cofactor>
</comment>
<dbReference type="Proteomes" id="UP000183287">
    <property type="component" value="Unassembled WGS sequence"/>
</dbReference>
<evidence type="ECO:0000256" key="3">
    <source>
        <dbReference type="ARBA" id="ARBA00022793"/>
    </source>
</evidence>
<evidence type="ECO:0000313" key="9">
    <source>
        <dbReference type="Proteomes" id="UP000183287"/>
    </source>
</evidence>
<keyword evidence="3" id="KW-0210">Decarboxylase</keyword>
<dbReference type="GO" id="GO:0016831">
    <property type="term" value="F:carboxy-lyase activity"/>
    <property type="evidence" value="ECO:0007669"/>
    <property type="project" value="UniProtKB-KW"/>
</dbReference>
<evidence type="ECO:0000256" key="5">
    <source>
        <dbReference type="ARBA" id="ARBA00023239"/>
    </source>
</evidence>
<evidence type="ECO:0000256" key="4">
    <source>
        <dbReference type="ARBA" id="ARBA00022898"/>
    </source>
</evidence>
<reference evidence="9" key="1">
    <citation type="submission" date="2016-10" db="EMBL/GenBank/DDBJ databases">
        <authorList>
            <person name="Varghese N."/>
            <person name="Submissions S."/>
        </authorList>
    </citation>
    <scope>NUCLEOTIDE SEQUENCE [LARGE SCALE GENOMIC DNA]</scope>
    <source>
        <strain evidence="9">Nm44</strain>
    </source>
</reference>
<evidence type="ECO:0000256" key="7">
    <source>
        <dbReference type="RuleBase" id="RU000382"/>
    </source>
</evidence>
<dbReference type="EMBL" id="FOUB01000020">
    <property type="protein sequence ID" value="SFM27732.1"/>
    <property type="molecule type" value="Genomic_DNA"/>
</dbReference>
<evidence type="ECO:0000313" key="8">
    <source>
        <dbReference type="EMBL" id="SFM27732.1"/>
    </source>
</evidence>
<dbReference type="InterPro" id="IPR051151">
    <property type="entry name" value="Group_II_Decarboxylase"/>
</dbReference>
<name>A0A1I4PIW1_9PROT</name>
<dbReference type="STRING" id="44574.AAW31_01860"/>